<feature type="non-terminal residue" evidence="1">
    <location>
        <position position="53"/>
    </location>
</feature>
<gene>
    <name evidence="1" type="ORF">JOQ06_019897</name>
</gene>
<reference evidence="1" key="1">
    <citation type="submission" date="2022-11" db="EMBL/GenBank/DDBJ databases">
        <title>Chromosome-level genome of Pogonophryne albipinna.</title>
        <authorList>
            <person name="Jo E."/>
        </authorList>
    </citation>
    <scope>NUCLEOTIDE SEQUENCE</scope>
    <source>
        <strain evidence="1">SGF0006</strain>
        <tissue evidence="1">Muscle</tissue>
    </source>
</reference>
<feature type="non-terminal residue" evidence="1">
    <location>
        <position position="1"/>
    </location>
</feature>
<sequence length="53" mass="6098">NVLFTEPPSLYTGGRFEMTDGAMPGRVEHHKQLISVRLLESRLSVGEEEWQLR</sequence>
<dbReference type="EMBL" id="JAPTMU010000001">
    <property type="protein sequence ID" value="KAJ4948362.1"/>
    <property type="molecule type" value="Genomic_DNA"/>
</dbReference>
<dbReference type="AlphaFoldDB" id="A0AAD6FUE1"/>
<protein>
    <submittedName>
        <fullName evidence="1">Uncharacterized protein</fullName>
    </submittedName>
</protein>
<dbReference type="Proteomes" id="UP001219934">
    <property type="component" value="Unassembled WGS sequence"/>
</dbReference>
<organism evidence="1 2">
    <name type="scientific">Pogonophryne albipinna</name>
    <dbReference type="NCBI Taxonomy" id="1090488"/>
    <lineage>
        <taxon>Eukaryota</taxon>
        <taxon>Metazoa</taxon>
        <taxon>Chordata</taxon>
        <taxon>Craniata</taxon>
        <taxon>Vertebrata</taxon>
        <taxon>Euteleostomi</taxon>
        <taxon>Actinopterygii</taxon>
        <taxon>Neopterygii</taxon>
        <taxon>Teleostei</taxon>
        <taxon>Neoteleostei</taxon>
        <taxon>Acanthomorphata</taxon>
        <taxon>Eupercaria</taxon>
        <taxon>Perciformes</taxon>
        <taxon>Notothenioidei</taxon>
        <taxon>Pogonophryne</taxon>
    </lineage>
</organism>
<accession>A0AAD6FUE1</accession>
<evidence type="ECO:0000313" key="1">
    <source>
        <dbReference type="EMBL" id="KAJ4948362.1"/>
    </source>
</evidence>
<comment type="caution">
    <text evidence="1">The sequence shown here is derived from an EMBL/GenBank/DDBJ whole genome shotgun (WGS) entry which is preliminary data.</text>
</comment>
<proteinExistence type="predicted"/>
<keyword evidence="2" id="KW-1185">Reference proteome</keyword>
<evidence type="ECO:0000313" key="2">
    <source>
        <dbReference type="Proteomes" id="UP001219934"/>
    </source>
</evidence>
<name>A0AAD6FUE1_9TELE</name>